<evidence type="ECO:0000313" key="5">
    <source>
        <dbReference type="EMBL" id="CAH1175781.1"/>
    </source>
</evidence>
<sequence length="114" mass="12430">MGLCPNTNKKQIKHERHKKITRKSVFKMLSVMEASQSVPGPTNSVTNAPVTPESSINAQEFLSTGRTGRRNAMPDILGQHAHVTSSDLSTKLQTLTTTDKVTDDPRDQPGTSKS</sequence>
<dbReference type="OrthoDB" id="6380180at2759"/>
<keyword evidence="6" id="KW-1185">Reference proteome</keyword>
<dbReference type="AlphaFoldDB" id="A0A9P0DT82"/>
<dbReference type="Pfam" id="PF02827">
    <property type="entry name" value="PKI"/>
    <property type="match status" value="1"/>
</dbReference>
<name>A0A9P0DT82_PHACE</name>
<reference evidence="5" key="1">
    <citation type="submission" date="2022-01" db="EMBL/GenBank/DDBJ databases">
        <authorList>
            <person name="King R."/>
        </authorList>
    </citation>
    <scope>NUCLEOTIDE SEQUENCE</scope>
</reference>
<dbReference type="PANTHER" id="PTHR15416">
    <property type="entry name" value="CAMP-DEPENDENT PROTEIN KINASE INHIBITOR/PKI"/>
    <property type="match status" value="1"/>
</dbReference>
<dbReference type="InterPro" id="IPR004171">
    <property type="entry name" value="cAMP_dep_PKI"/>
</dbReference>
<proteinExistence type="inferred from homology"/>
<comment type="function">
    <text evidence="1">Extremely potent competitive inhibitor of cAMP-dependent protein kinase activity, this protein interacts with the catalytic subunit of the enzyme after the cAMP-induced dissociation of its regulatory chains.</text>
</comment>
<reference evidence="5" key="2">
    <citation type="submission" date="2022-10" db="EMBL/GenBank/DDBJ databases">
        <authorList>
            <consortium name="ENA_rothamsted_submissions"/>
            <consortium name="culmorum"/>
            <person name="King R."/>
        </authorList>
    </citation>
    <scope>NUCLEOTIDE SEQUENCE</scope>
</reference>
<protein>
    <recommendedName>
        <fullName evidence="7">cAMP-dependent protein kinase inhibitor beta</fullName>
    </recommendedName>
</protein>
<evidence type="ECO:0008006" key="7">
    <source>
        <dbReference type="Google" id="ProtNLM"/>
    </source>
</evidence>
<evidence type="ECO:0000256" key="2">
    <source>
        <dbReference type="ARBA" id="ARBA00006393"/>
    </source>
</evidence>
<comment type="similarity">
    <text evidence="2">Belongs to the PKI family.</text>
</comment>
<dbReference type="Proteomes" id="UP001153737">
    <property type="component" value="Chromosome 7"/>
</dbReference>
<gene>
    <name evidence="5" type="ORF">PHAECO_LOCUS11301</name>
</gene>
<feature type="region of interest" description="Disordered" evidence="4">
    <location>
        <begin position="82"/>
        <end position="114"/>
    </location>
</feature>
<organism evidence="5 6">
    <name type="scientific">Phaedon cochleariae</name>
    <name type="common">Mustard beetle</name>
    <dbReference type="NCBI Taxonomy" id="80249"/>
    <lineage>
        <taxon>Eukaryota</taxon>
        <taxon>Metazoa</taxon>
        <taxon>Ecdysozoa</taxon>
        <taxon>Arthropoda</taxon>
        <taxon>Hexapoda</taxon>
        <taxon>Insecta</taxon>
        <taxon>Pterygota</taxon>
        <taxon>Neoptera</taxon>
        <taxon>Endopterygota</taxon>
        <taxon>Coleoptera</taxon>
        <taxon>Polyphaga</taxon>
        <taxon>Cucujiformia</taxon>
        <taxon>Chrysomeloidea</taxon>
        <taxon>Chrysomelidae</taxon>
        <taxon>Chrysomelinae</taxon>
        <taxon>Chrysomelini</taxon>
        <taxon>Phaedon</taxon>
    </lineage>
</organism>
<dbReference type="GO" id="GO:0004862">
    <property type="term" value="F:cAMP-dependent protein kinase inhibitor activity"/>
    <property type="evidence" value="ECO:0007669"/>
    <property type="project" value="InterPro"/>
</dbReference>
<evidence type="ECO:0000313" key="6">
    <source>
        <dbReference type="Proteomes" id="UP001153737"/>
    </source>
</evidence>
<dbReference type="EMBL" id="OU896713">
    <property type="protein sequence ID" value="CAH1175781.1"/>
    <property type="molecule type" value="Genomic_DNA"/>
</dbReference>
<keyword evidence="3" id="KW-0649">Protein kinase inhibitor</keyword>
<accession>A0A9P0DT82</accession>
<evidence type="ECO:0000256" key="3">
    <source>
        <dbReference type="ARBA" id="ARBA00023013"/>
    </source>
</evidence>
<evidence type="ECO:0000256" key="4">
    <source>
        <dbReference type="SAM" id="MobiDB-lite"/>
    </source>
</evidence>
<feature type="compositionally biased region" description="Polar residues" evidence="4">
    <location>
        <begin position="82"/>
        <end position="99"/>
    </location>
</feature>
<evidence type="ECO:0000256" key="1">
    <source>
        <dbReference type="ARBA" id="ARBA00002844"/>
    </source>
</evidence>
<feature type="region of interest" description="Disordered" evidence="4">
    <location>
        <begin position="36"/>
        <end position="56"/>
    </location>
</feature>